<sequence>MYTREYVEQMDGTHFPGKTFQDCVLAPIFDTQKNYYAKPFIQISKAHAVMLFEQNIITKHEAKEILSGLKKIDLMDMSDRQYDPSYEDMFFMIEHELENLIGKDTAGRLHIARSRNDIDICEFRMVLREKVLEVMEALNIFRQVLLSLAKENIETIMPAYTHTQPAQPTTLAHYILAYQDSLERDFDRLVHLYNTINQSPLGAAAITTTGFPINRQRTAELLGFDGLVENSYDGIAGCDYLTECASALMIMNTSLSRFMKDTLDFCTKEFNVFYLSDPYVQVSSIMPQKRNPSSLEQTRPAISKAIAESKCVFDILHNTPFGDIVDTEEQLQPHLYDSIKYTIRALKMLSSVFTTLDVNKKLLLERAHEGFITATELADILVRDKGLSFRHSHRITSTIVKYMVKHEKKAKDITPQIIADISEEILGKPIDLEVDEIEKALDPVNFVYVRTITGGPAPIETERMLEKRLESLNNNQQLYNKFIDKLKSSDEKLQETVATVIS</sequence>
<feature type="domain" description="Fumarate lyase N-terminal" evidence="6">
    <location>
        <begin position="43"/>
        <end position="300"/>
    </location>
</feature>
<dbReference type="PRINTS" id="PR00149">
    <property type="entry name" value="FUMRATELYASE"/>
</dbReference>
<organism evidence="8 9">
    <name type="scientific">Ruminiclostridium herbifermentans</name>
    <dbReference type="NCBI Taxonomy" id="2488810"/>
    <lineage>
        <taxon>Bacteria</taxon>
        <taxon>Bacillati</taxon>
        <taxon>Bacillota</taxon>
        <taxon>Clostridia</taxon>
        <taxon>Eubacteriales</taxon>
        <taxon>Oscillospiraceae</taxon>
        <taxon>Ruminiclostridium</taxon>
    </lineage>
</organism>
<dbReference type="CDD" id="cd01359">
    <property type="entry name" value="Argininosuccinate_lyase"/>
    <property type="match status" value="1"/>
</dbReference>
<keyword evidence="3 5" id="KW-0055">Arginine biosynthesis</keyword>
<dbReference type="Gene3D" id="1.10.40.30">
    <property type="entry name" value="Fumarase/aspartase (C-terminal domain)"/>
    <property type="match status" value="1"/>
</dbReference>
<dbReference type="Gene3D" id="1.20.200.10">
    <property type="entry name" value="Fumarase/aspartase (Central domain)"/>
    <property type="match status" value="1"/>
</dbReference>
<name>A0A4U7JKF6_9FIRM</name>
<keyword evidence="4 5" id="KW-0456">Lyase</keyword>
<dbReference type="NCBIfam" id="TIGR00838">
    <property type="entry name" value="argH"/>
    <property type="match status" value="1"/>
</dbReference>
<reference evidence="8 9" key="1">
    <citation type="submission" date="2020-09" db="EMBL/GenBank/DDBJ databases">
        <title>Characterization and genome sequencing of Ruminiclostridium sp. nov. MA18.</title>
        <authorList>
            <person name="Rettenmaier R."/>
            <person name="Kowollik M.-L."/>
            <person name="Liebl W."/>
            <person name="Zverlov V."/>
        </authorList>
    </citation>
    <scope>NUCLEOTIDE SEQUENCE [LARGE SCALE GENOMIC DNA]</scope>
    <source>
        <strain evidence="8 9">MA18</strain>
    </source>
</reference>
<dbReference type="SUPFAM" id="SSF48557">
    <property type="entry name" value="L-aspartase-like"/>
    <property type="match status" value="1"/>
</dbReference>
<feature type="domain" description="Argininosuccinate lyase C-terminal" evidence="7">
    <location>
        <begin position="371"/>
        <end position="447"/>
    </location>
</feature>
<dbReference type="InterPro" id="IPR029419">
    <property type="entry name" value="Arg_succ_lyase_C"/>
</dbReference>
<dbReference type="InterPro" id="IPR022761">
    <property type="entry name" value="Fumarate_lyase_N"/>
</dbReference>
<dbReference type="EC" id="4.3.2.1" evidence="2 5"/>
<dbReference type="KEGG" id="rher:EHE19_009800"/>
<evidence type="ECO:0000256" key="5">
    <source>
        <dbReference type="HAMAP-Rule" id="MF_00006"/>
    </source>
</evidence>
<dbReference type="Pfam" id="PF00206">
    <property type="entry name" value="Lyase_1"/>
    <property type="match status" value="1"/>
</dbReference>
<dbReference type="PANTHER" id="PTHR43814:SF1">
    <property type="entry name" value="ARGININOSUCCINATE LYASE"/>
    <property type="match status" value="1"/>
</dbReference>
<dbReference type="GO" id="GO:0004056">
    <property type="term" value="F:argininosuccinate lyase activity"/>
    <property type="evidence" value="ECO:0007669"/>
    <property type="project" value="UniProtKB-UniRule"/>
</dbReference>
<dbReference type="AlphaFoldDB" id="A0A4U7JKF6"/>
<dbReference type="GO" id="GO:0042450">
    <property type="term" value="P:L-arginine biosynthetic process via ornithine"/>
    <property type="evidence" value="ECO:0007669"/>
    <property type="project" value="UniProtKB-UniRule"/>
</dbReference>
<keyword evidence="9" id="KW-1185">Reference proteome</keyword>
<keyword evidence="5" id="KW-0028">Amino-acid biosynthesis</keyword>
<evidence type="ECO:0000256" key="1">
    <source>
        <dbReference type="ARBA" id="ARBA00004941"/>
    </source>
</evidence>
<dbReference type="InterPro" id="IPR000362">
    <property type="entry name" value="Fumarate_lyase_fam"/>
</dbReference>
<dbReference type="OrthoDB" id="9769623at2"/>
<dbReference type="GO" id="GO:0005829">
    <property type="term" value="C:cytosol"/>
    <property type="evidence" value="ECO:0007669"/>
    <property type="project" value="TreeGrafter"/>
</dbReference>
<evidence type="ECO:0000256" key="4">
    <source>
        <dbReference type="ARBA" id="ARBA00023239"/>
    </source>
</evidence>
<evidence type="ECO:0000256" key="3">
    <source>
        <dbReference type="ARBA" id="ARBA00022571"/>
    </source>
</evidence>
<comment type="pathway">
    <text evidence="1 5">Amino-acid biosynthesis; L-arginine biosynthesis; L-arginine from L-ornithine and carbamoyl phosphate: step 3/3.</text>
</comment>
<dbReference type="Pfam" id="PF14698">
    <property type="entry name" value="ASL_C2"/>
    <property type="match status" value="1"/>
</dbReference>
<dbReference type="RefSeq" id="WP_137696113.1">
    <property type="nucleotide sequence ID" value="NZ_CP061336.1"/>
</dbReference>
<evidence type="ECO:0000256" key="2">
    <source>
        <dbReference type="ARBA" id="ARBA00012338"/>
    </source>
</evidence>
<comment type="similarity">
    <text evidence="5">Belongs to the lyase 1 family. Argininosuccinate lyase subfamily.</text>
</comment>
<comment type="catalytic activity">
    <reaction evidence="5">
        <text>2-(N(omega)-L-arginino)succinate = fumarate + L-arginine</text>
        <dbReference type="Rhea" id="RHEA:24020"/>
        <dbReference type="ChEBI" id="CHEBI:29806"/>
        <dbReference type="ChEBI" id="CHEBI:32682"/>
        <dbReference type="ChEBI" id="CHEBI:57472"/>
        <dbReference type="EC" id="4.3.2.1"/>
    </reaction>
</comment>
<proteinExistence type="inferred from homology"/>
<evidence type="ECO:0000313" key="8">
    <source>
        <dbReference type="EMBL" id="QNU68657.1"/>
    </source>
</evidence>
<dbReference type="InterPro" id="IPR009049">
    <property type="entry name" value="Argininosuccinate_lyase"/>
</dbReference>
<dbReference type="Gene3D" id="1.10.275.10">
    <property type="entry name" value="Fumarase/aspartase (N-terminal domain)"/>
    <property type="match status" value="1"/>
</dbReference>
<dbReference type="PANTHER" id="PTHR43814">
    <property type="entry name" value="ARGININOSUCCINATE LYASE"/>
    <property type="match status" value="1"/>
</dbReference>
<evidence type="ECO:0000313" key="9">
    <source>
        <dbReference type="Proteomes" id="UP000306409"/>
    </source>
</evidence>
<dbReference type="HAMAP" id="MF_00006">
    <property type="entry name" value="Arg_succ_lyase"/>
    <property type="match status" value="1"/>
</dbReference>
<dbReference type="InterPro" id="IPR008948">
    <property type="entry name" value="L-Aspartase-like"/>
</dbReference>
<dbReference type="PRINTS" id="PR00145">
    <property type="entry name" value="ARGSUCLYASE"/>
</dbReference>
<gene>
    <name evidence="5 8" type="primary">argH</name>
    <name evidence="8" type="ORF">EHE19_009800</name>
</gene>
<keyword evidence="5" id="KW-0963">Cytoplasm</keyword>
<dbReference type="EMBL" id="CP061336">
    <property type="protein sequence ID" value="QNU68657.1"/>
    <property type="molecule type" value="Genomic_DNA"/>
</dbReference>
<evidence type="ECO:0000259" key="7">
    <source>
        <dbReference type="Pfam" id="PF14698"/>
    </source>
</evidence>
<accession>A0A4U7JKF6</accession>
<dbReference type="InterPro" id="IPR024083">
    <property type="entry name" value="Fumarase/histidase_N"/>
</dbReference>
<evidence type="ECO:0000259" key="6">
    <source>
        <dbReference type="Pfam" id="PF00206"/>
    </source>
</evidence>
<dbReference type="Proteomes" id="UP000306409">
    <property type="component" value="Chromosome"/>
</dbReference>
<dbReference type="UniPathway" id="UPA00068">
    <property type="reaction ID" value="UER00114"/>
</dbReference>
<comment type="subcellular location">
    <subcellularLocation>
        <location evidence="5">Cytoplasm</location>
    </subcellularLocation>
</comment>
<protein>
    <recommendedName>
        <fullName evidence="2 5">Argininosuccinate lyase</fullName>
        <shortName evidence="5">ASAL</shortName>
        <ecNumber evidence="2 5">4.3.2.1</ecNumber>
    </recommendedName>
    <alternativeName>
        <fullName evidence="5">Arginosuccinase</fullName>
    </alternativeName>
</protein>